<dbReference type="InterPro" id="IPR009057">
    <property type="entry name" value="Homeodomain-like_sf"/>
</dbReference>
<evidence type="ECO:0000313" key="10">
    <source>
        <dbReference type="Ensembl" id="ENSSTUP00000071443.1"/>
    </source>
</evidence>
<dbReference type="AlphaFoldDB" id="A0A674BJK1"/>
<dbReference type="InterPro" id="IPR017884">
    <property type="entry name" value="SANT_dom"/>
</dbReference>
<dbReference type="SMART" id="SM00717">
    <property type="entry name" value="SANT"/>
    <property type="match status" value="1"/>
</dbReference>
<dbReference type="Ensembl" id="ENSSTUT00000075834.1">
    <property type="protein sequence ID" value="ENSSTUP00000071443.1"/>
    <property type="gene ID" value="ENSSTUG00000031125.1"/>
</dbReference>
<dbReference type="Pfam" id="PF00249">
    <property type="entry name" value="Myb_DNA-binding"/>
    <property type="match status" value="1"/>
</dbReference>
<reference evidence="10" key="2">
    <citation type="submission" date="2025-09" db="UniProtKB">
        <authorList>
            <consortium name="Ensembl"/>
        </authorList>
    </citation>
    <scope>IDENTIFICATION</scope>
</reference>
<dbReference type="Proteomes" id="UP000472277">
    <property type="component" value="Chromosome 9"/>
</dbReference>
<evidence type="ECO:0000256" key="6">
    <source>
        <dbReference type="ARBA" id="ARBA00023242"/>
    </source>
</evidence>
<evidence type="ECO:0000259" key="9">
    <source>
        <dbReference type="PROSITE" id="PS51293"/>
    </source>
</evidence>
<dbReference type="InterPro" id="IPR000949">
    <property type="entry name" value="ELM2_dom"/>
</dbReference>
<dbReference type="PANTHER" id="PTHR10865:SF22">
    <property type="entry name" value="MESODERM INDUCTION EARLY RESPONSE PROTEIN 3"/>
    <property type="match status" value="1"/>
</dbReference>
<dbReference type="PANTHER" id="PTHR10865">
    <property type="entry name" value="METASTASIS-ASSOCIATED PROTEIN AND MESODERM INDUCTION EARLY RESPONSE PROTEIN"/>
    <property type="match status" value="1"/>
</dbReference>
<dbReference type="InterPro" id="IPR001005">
    <property type="entry name" value="SANT/Myb"/>
</dbReference>
<dbReference type="CDD" id="cd11661">
    <property type="entry name" value="SANT_MTA3_like"/>
    <property type="match status" value="1"/>
</dbReference>
<evidence type="ECO:0000313" key="11">
    <source>
        <dbReference type="Proteomes" id="UP000472277"/>
    </source>
</evidence>
<dbReference type="GO" id="GO:0003714">
    <property type="term" value="F:transcription corepressor activity"/>
    <property type="evidence" value="ECO:0007669"/>
    <property type="project" value="TreeGrafter"/>
</dbReference>
<keyword evidence="4" id="KW-0805">Transcription regulation</keyword>
<dbReference type="InterPro" id="IPR040138">
    <property type="entry name" value="MIER/MTA"/>
</dbReference>
<dbReference type="GO" id="GO:0005654">
    <property type="term" value="C:nucleoplasm"/>
    <property type="evidence" value="ECO:0007669"/>
    <property type="project" value="UniProtKB-ARBA"/>
</dbReference>
<dbReference type="Pfam" id="PF19426">
    <property type="entry name" value="MIER1_3_C"/>
    <property type="match status" value="1"/>
</dbReference>
<name>A0A674BJK1_SALTR</name>
<dbReference type="GO" id="GO:0000122">
    <property type="term" value="P:negative regulation of transcription by RNA polymerase II"/>
    <property type="evidence" value="ECO:0007669"/>
    <property type="project" value="TreeGrafter"/>
</dbReference>
<dbReference type="FunFam" id="1.10.10.60:FF:000025">
    <property type="entry name" value="Mesoderm induction early response 1, transcriptional regulator"/>
    <property type="match status" value="1"/>
</dbReference>
<dbReference type="GO" id="GO:0032991">
    <property type="term" value="C:protein-containing complex"/>
    <property type="evidence" value="ECO:0007669"/>
    <property type="project" value="UniProtKB-ARBA"/>
</dbReference>
<evidence type="ECO:0000256" key="3">
    <source>
        <dbReference type="ARBA" id="ARBA00022553"/>
    </source>
</evidence>
<reference evidence="10" key="1">
    <citation type="submission" date="2025-08" db="UniProtKB">
        <authorList>
            <consortium name="Ensembl"/>
        </authorList>
    </citation>
    <scope>IDENTIFICATION</scope>
</reference>
<evidence type="ECO:0000256" key="5">
    <source>
        <dbReference type="ARBA" id="ARBA00023163"/>
    </source>
</evidence>
<dbReference type="FunFam" id="4.10.1240.50:FF:000005">
    <property type="entry name" value="Mesoderm induction early response protein 3"/>
    <property type="match status" value="1"/>
</dbReference>
<comment type="subcellular location">
    <subcellularLocation>
        <location evidence="1">Nucleus</location>
    </subcellularLocation>
</comment>
<dbReference type="PROSITE" id="PS51156">
    <property type="entry name" value="ELM2"/>
    <property type="match status" value="1"/>
</dbReference>
<dbReference type="SUPFAM" id="SSF46689">
    <property type="entry name" value="Homeodomain-like"/>
    <property type="match status" value="1"/>
</dbReference>
<sequence>MLVHEYDDERTLEEEESFEGEKNFNSEIADLEKEGNMPLEELLAIYRYEASVSTAAGSSMDSSSGELTDELPDMTLDKEEIAKDLLSGDYEEETQSSADDLTPSVTSHEATDFFPRTLRSNTIYDGDKESECEEDGPMSNIVIVICHFRTVYEDDDQLLWTPDVLSESKVRDFLCEELSRATDERTRSDTAGAHVRDNEQALYELVKCNYNTHKALERYCSNVKSSKEESPPWSEDECRNFEHALQIYDKNFHLIQKHKVKTRTVAECVAFYYMWKKSERFDFFVQQNRFGKKKYSSYPGVTDLMDRLVDEAEGLAVDSSSSVCSGGGGVRMEPTTEQQLSLLNSITASDLTALSNSVATVCSPAEVSCLDSYSFPPLESLHRGSLAHDEPLGFPSNGGDPNCLNMLDAGFYHSDLGQLGGVCGAKECERPSKRLKLALPDSFINDVSVGNLGVDFEGRRKMTHHRITGTKMAVSVTDFGSLAGSTYSIQAWANVILSEMSLGFVFNATTLVVEAL</sequence>
<evidence type="ECO:0000256" key="2">
    <source>
        <dbReference type="ARBA" id="ARBA00022491"/>
    </source>
</evidence>
<dbReference type="GeneTree" id="ENSGT01030000234573"/>
<keyword evidence="5" id="KW-0804">Transcription</keyword>
<evidence type="ECO:0000256" key="7">
    <source>
        <dbReference type="SAM" id="MobiDB-lite"/>
    </source>
</evidence>
<feature type="domain" description="SANT" evidence="9">
    <location>
        <begin position="228"/>
        <end position="280"/>
    </location>
</feature>
<feature type="region of interest" description="Disordered" evidence="7">
    <location>
        <begin position="1"/>
        <end position="23"/>
    </location>
</feature>
<keyword evidence="3" id="KW-0597">Phosphoprotein</keyword>
<dbReference type="InterPro" id="IPR045787">
    <property type="entry name" value="MIER1/3_C"/>
</dbReference>
<keyword evidence="2" id="KW-0678">Repressor</keyword>
<keyword evidence="11" id="KW-1185">Reference proteome</keyword>
<evidence type="ECO:0000259" key="8">
    <source>
        <dbReference type="PROSITE" id="PS51156"/>
    </source>
</evidence>
<gene>
    <name evidence="10" type="primary">MIER3</name>
</gene>
<dbReference type="GO" id="GO:0042826">
    <property type="term" value="F:histone deacetylase binding"/>
    <property type="evidence" value="ECO:0007669"/>
    <property type="project" value="TreeGrafter"/>
</dbReference>
<keyword evidence="6" id="KW-0539">Nucleus</keyword>
<proteinExistence type="predicted"/>
<dbReference type="PROSITE" id="PS51293">
    <property type="entry name" value="SANT"/>
    <property type="match status" value="1"/>
</dbReference>
<organism evidence="10 11">
    <name type="scientific">Salmo trutta</name>
    <name type="common">Brown trout</name>
    <dbReference type="NCBI Taxonomy" id="8032"/>
    <lineage>
        <taxon>Eukaryota</taxon>
        <taxon>Metazoa</taxon>
        <taxon>Chordata</taxon>
        <taxon>Craniata</taxon>
        <taxon>Vertebrata</taxon>
        <taxon>Euteleostomi</taxon>
        <taxon>Actinopterygii</taxon>
        <taxon>Neopterygii</taxon>
        <taxon>Teleostei</taxon>
        <taxon>Protacanthopterygii</taxon>
        <taxon>Salmoniformes</taxon>
        <taxon>Salmonidae</taxon>
        <taxon>Salmoninae</taxon>
        <taxon>Salmo</taxon>
    </lineage>
</organism>
<evidence type="ECO:0000256" key="1">
    <source>
        <dbReference type="ARBA" id="ARBA00004123"/>
    </source>
</evidence>
<protein>
    <submittedName>
        <fullName evidence="10">Mesoderm induction early response 1, family member 3 b</fullName>
    </submittedName>
</protein>
<feature type="domain" description="ELM2" evidence="8">
    <location>
        <begin position="57"/>
        <end position="223"/>
    </location>
</feature>
<dbReference type="Gene3D" id="1.10.10.60">
    <property type="entry name" value="Homeodomain-like"/>
    <property type="match status" value="1"/>
</dbReference>
<accession>A0A674BJK1</accession>
<evidence type="ECO:0000256" key="4">
    <source>
        <dbReference type="ARBA" id="ARBA00023015"/>
    </source>
</evidence>